<evidence type="ECO:0000256" key="1">
    <source>
        <dbReference type="ARBA" id="ARBA00005361"/>
    </source>
</evidence>
<dbReference type="InterPro" id="IPR038586">
    <property type="entry name" value="Tctex-1-like_sf"/>
</dbReference>
<sequence>MSHEEKRYSVAAASAVVGRYISFRRPKGVRTYQPTYRLNPKKRFDAEKIEKVLKRVVDEELFEIEYSEKIVPDLCLNLSETIRNAVKEENYDRISKLQKHHLTINLPGKCLLKSEHDVYFANNSRGLGILLYLLFLLSRTTYRTIVSVTIGQRRQQGVHIFHTFLWDHERDAFASYNYENPHLFANVVVYAVYLD</sequence>
<evidence type="ECO:0000313" key="3">
    <source>
        <dbReference type="RefSeq" id="XP_026741890.1"/>
    </source>
</evidence>
<evidence type="ECO:0000313" key="2">
    <source>
        <dbReference type="Proteomes" id="UP000322000"/>
    </source>
</evidence>
<dbReference type="Pfam" id="PF03645">
    <property type="entry name" value="Tctex-1"/>
    <property type="match status" value="2"/>
</dbReference>
<dbReference type="GO" id="GO:0005737">
    <property type="term" value="C:cytoplasm"/>
    <property type="evidence" value="ECO:0007669"/>
    <property type="project" value="TreeGrafter"/>
</dbReference>
<protein>
    <submittedName>
        <fullName evidence="3">Tctex1 domain-containing protein 1-like isoform X1</fullName>
    </submittedName>
</protein>
<dbReference type="InterPro" id="IPR005334">
    <property type="entry name" value="Tctex-1-like"/>
</dbReference>
<dbReference type="GO" id="GO:0005868">
    <property type="term" value="C:cytoplasmic dynein complex"/>
    <property type="evidence" value="ECO:0007669"/>
    <property type="project" value="TreeGrafter"/>
</dbReference>
<dbReference type="AlphaFoldDB" id="A0A7E5WMA5"/>
<organism evidence="2 3">
    <name type="scientific">Trichoplusia ni</name>
    <name type="common">Cabbage looper</name>
    <dbReference type="NCBI Taxonomy" id="7111"/>
    <lineage>
        <taxon>Eukaryota</taxon>
        <taxon>Metazoa</taxon>
        <taxon>Ecdysozoa</taxon>
        <taxon>Arthropoda</taxon>
        <taxon>Hexapoda</taxon>
        <taxon>Insecta</taxon>
        <taxon>Pterygota</taxon>
        <taxon>Neoptera</taxon>
        <taxon>Endopterygota</taxon>
        <taxon>Lepidoptera</taxon>
        <taxon>Glossata</taxon>
        <taxon>Ditrysia</taxon>
        <taxon>Noctuoidea</taxon>
        <taxon>Noctuidae</taxon>
        <taxon>Plusiinae</taxon>
        <taxon>Trichoplusia</taxon>
    </lineage>
</organism>
<dbReference type="PANTHER" id="PTHR21255:SF7">
    <property type="entry name" value="DYNEIN LIGHT CHAIN TCTEX-TYPE PROTEIN 2B"/>
    <property type="match status" value="1"/>
</dbReference>
<dbReference type="Proteomes" id="UP000322000">
    <property type="component" value="Chromosome 2"/>
</dbReference>
<dbReference type="OrthoDB" id="10248487at2759"/>
<dbReference type="GeneID" id="113503942"/>
<dbReference type="GO" id="GO:0045505">
    <property type="term" value="F:dynein intermediate chain binding"/>
    <property type="evidence" value="ECO:0007669"/>
    <property type="project" value="TreeGrafter"/>
</dbReference>
<gene>
    <name evidence="3" type="primary">LOC113503942</name>
</gene>
<proteinExistence type="inferred from homology"/>
<keyword evidence="2" id="KW-1185">Reference proteome</keyword>
<comment type="similarity">
    <text evidence="1">Belongs to the dynein light chain Tctex-type family.</text>
</comment>
<dbReference type="InParanoid" id="A0A7E5WMA5"/>
<dbReference type="KEGG" id="tnl:113503942"/>
<dbReference type="RefSeq" id="XP_026741890.1">
    <property type="nucleotide sequence ID" value="XM_026886089.1"/>
</dbReference>
<dbReference type="CDD" id="cd21451">
    <property type="entry name" value="DLC-like_TCTEX1D"/>
    <property type="match status" value="1"/>
</dbReference>
<dbReference type="Gene3D" id="3.30.1140.40">
    <property type="entry name" value="Tctex-1"/>
    <property type="match status" value="1"/>
</dbReference>
<dbReference type="PANTHER" id="PTHR21255">
    <property type="entry name" value="T-COMPLEX-ASSOCIATED-TESTIS-EXPRESSED 1/ DYNEIN LIGHT CHAIN"/>
    <property type="match status" value="1"/>
</dbReference>
<name>A0A7E5WMA5_TRINI</name>
<dbReference type="GO" id="GO:0007018">
    <property type="term" value="P:microtubule-based movement"/>
    <property type="evidence" value="ECO:0007669"/>
    <property type="project" value="TreeGrafter"/>
</dbReference>
<accession>A0A7E5WMA5</accession>
<reference evidence="3" key="1">
    <citation type="submission" date="2025-08" db="UniProtKB">
        <authorList>
            <consortium name="RefSeq"/>
        </authorList>
    </citation>
    <scope>IDENTIFICATION</scope>
</reference>